<feature type="transmembrane region" description="Helical" evidence="1">
    <location>
        <begin position="20"/>
        <end position="41"/>
    </location>
</feature>
<feature type="transmembrane region" description="Helical" evidence="1">
    <location>
        <begin position="77"/>
        <end position="98"/>
    </location>
</feature>
<keyword evidence="1" id="KW-0812">Transmembrane</keyword>
<accession>A0A1N7M218</accession>
<dbReference type="EMBL" id="FTOM01000005">
    <property type="protein sequence ID" value="SIS80140.1"/>
    <property type="molecule type" value="Genomic_DNA"/>
</dbReference>
<proteinExistence type="predicted"/>
<protein>
    <recommendedName>
        <fullName evidence="4">Component of SufBCD complex</fullName>
    </recommendedName>
</protein>
<reference evidence="3" key="1">
    <citation type="submission" date="2017-01" db="EMBL/GenBank/DDBJ databases">
        <authorList>
            <person name="Varghese N."/>
            <person name="Submissions S."/>
        </authorList>
    </citation>
    <scope>NUCLEOTIDE SEQUENCE [LARGE SCALE GENOMIC DNA]</scope>
    <source>
        <strain evidence="3">DSM 18714</strain>
    </source>
</reference>
<evidence type="ECO:0000256" key="1">
    <source>
        <dbReference type="SAM" id="Phobius"/>
    </source>
</evidence>
<dbReference type="RefSeq" id="WP_076366086.1">
    <property type="nucleotide sequence ID" value="NZ_FTOM01000005.1"/>
</dbReference>
<evidence type="ECO:0008006" key="4">
    <source>
        <dbReference type="Google" id="ProtNLM"/>
    </source>
</evidence>
<dbReference type="AlphaFoldDB" id="A0A1N7M218"/>
<feature type="transmembrane region" description="Helical" evidence="1">
    <location>
        <begin position="146"/>
        <end position="169"/>
    </location>
</feature>
<organism evidence="2 3">
    <name type="scientific">Phaeovulum vinaykumarii</name>
    <dbReference type="NCBI Taxonomy" id="407234"/>
    <lineage>
        <taxon>Bacteria</taxon>
        <taxon>Pseudomonadati</taxon>
        <taxon>Pseudomonadota</taxon>
        <taxon>Alphaproteobacteria</taxon>
        <taxon>Rhodobacterales</taxon>
        <taxon>Paracoccaceae</taxon>
        <taxon>Phaeovulum</taxon>
    </lineage>
</organism>
<feature type="transmembrane region" description="Helical" evidence="1">
    <location>
        <begin position="104"/>
        <end position="125"/>
    </location>
</feature>
<evidence type="ECO:0000313" key="2">
    <source>
        <dbReference type="EMBL" id="SIS80140.1"/>
    </source>
</evidence>
<sequence length="184" mass="20491">MNLTGALFEAIDMRSFSNLWYWIALAVLWSTASHWVIGVPFDLIQRARRRGGAAVDEVGALLVLNAQRFARIWHEGGLALTMGVSFALASAMLLGFWYDVEFAQAVVLMVGPLLIVWAMTVRRALEIEAAMSAGRMEPRVMLNMLVLHRLKVQVVGMIAVTFTAFWGMMQNFDIGLDMFLAPAL</sequence>
<dbReference type="Proteomes" id="UP000186098">
    <property type="component" value="Unassembled WGS sequence"/>
</dbReference>
<keyword evidence="3" id="KW-1185">Reference proteome</keyword>
<evidence type="ECO:0000313" key="3">
    <source>
        <dbReference type="Proteomes" id="UP000186098"/>
    </source>
</evidence>
<gene>
    <name evidence="2" type="ORF">SAMN05421795_10582</name>
</gene>
<dbReference type="STRING" id="407234.SAMN05421795_10582"/>
<keyword evidence="1" id="KW-1133">Transmembrane helix</keyword>
<name>A0A1N7M218_9RHOB</name>
<keyword evidence="1" id="KW-0472">Membrane</keyword>